<evidence type="ECO:0000256" key="6">
    <source>
        <dbReference type="ARBA" id="ARBA00023014"/>
    </source>
</evidence>
<keyword evidence="9 11" id="KW-1015">Disulfide bond</keyword>
<reference evidence="13 14" key="1">
    <citation type="submission" date="2017-10" db="EMBL/GenBank/DDBJ databases">
        <title>Novel microbial diversity and functional potential in the marine mammal oral microbiome.</title>
        <authorList>
            <person name="Dudek N.K."/>
            <person name="Sun C.L."/>
            <person name="Burstein D."/>
            <person name="Kantor R.S."/>
            <person name="Aliaga Goltsman D.S."/>
            <person name="Bik E.M."/>
            <person name="Thomas B.C."/>
            <person name="Banfield J.F."/>
            <person name="Relman D.A."/>
        </authorList>
    </citation>
    <scope>NUCLEOTIDE SEQUENCE [LARGE SCALE GENOMIC DNA]</scope>
    <source>
        <strain evidence="13">DOLJORAL78_61_10</strain>
    </source>
</reference>
<feature type="binding site" evidence="11">
    <location>
        <position position="54"/>
    </location>
    <ligand>
        <name>[4Fe-4S] cluster</name>
        <dbReference type="ChEBI" id="CHEBI:49883"/>
    </ligand>
</feature>
<feature type="binding site" evidence="11">
    <location>
        <position position="60"/>
    </location>
    <ligand>
        <name>[4Fe-4S] cluster</name>
        <dbReference type="ChEBI" id="CHEBI:49883"/>
    </ligand>
</feature>
<keyword evidence="5 11" id="KW-0408">Iron</keyword>
<comment type="similarity">
    <text evidence="2 11">Belongs to the WhiB family.</text>
</comment>
<comment type="PTM">
    <text evidence="11">The Fe-S cluster can be nitrosylated by nitric oxide (NO).</text>
</comment>
<evidence type="ECO:0000313" key="13">
    <source>
        <dbReference type="EMBL" id="PIE32047.1"/>
    </source>
</evidence>
<evidence type="ECO:0000256" key="2">
    <source>
        <dbReference type="ARBA" id="ARBA00006597"/>
    </source>
</evidence>
<dbReference type="InterPro" id="IPR034768">
    <property type="entry name" value="4FE4S_WBL"/>
</dbReference>
<evidence type="ECO:0000256" key="11">
    <source>
        <dbReference type="HAMAP-Rule" id="MF_01479"/>
    </source>
</evidence>
<dbReference type="GO" id="GO:0005737">
    <property type="term" value="C:cytoplasm"/>
    <property type="evidence" value="ECO:0007669"/>
    <property type="project" value="UniProtKB-SubCell"/>
</dbReference>
<accession>A0A2G6K8P4</accession>
<dbReference type="InterPro" id="IPR003482">
    <property type="entry name" value="Whib"/>
</dbReference>
<dbReference type="GO" id="GO:0003677">
    <property type="term" value="F:DNA binding"/>
    <property type="evidence" value="ECO:0007669"/>
    <property type="project" value="UniProtKB-UniRule"/>
</dbReference>
<protein>
    <recommendedName>
        <fullName evidence="11">Transcriptional regulator WhiB</fullName>
    </recommendedName>
</protein>
<evidence type="ECO:0000256" key="10">
    <source>
        <dbReference type="ARBA" id="ARBA00023163"/>
    </source>
</evidence>
<evidence type="ECO:0000256" key="1">
    <source>
        <dbReference type="ARBA" id="ARBA00004496"/>
    </source>
</evidence>
<dbReference type="GO" id="GO:0046872">
    <property type="term" value="F:metal ion binding"/>
    <property type="evidence" value="ECO:0007669"/>
    <property type="project" value="UniProtKB-KW"/>
</dbReference>
<comment type="subcellular location">
    <subcellularLocation>
        <location evidence="1 11">Cytoplasm</location>
    </subcellularLocation>
</comment>
<dbReference type="GO" id="GO:0051539">
    <property type="term" value="F:4 iron, 4 sulfur cluster binding"/>
    <property type="evidence" value="ECO:0007669"/>
    <property type="project" value="UniProtKB-UniRule"/>
</dbReference>
<comment type="PTM">
    <text evidence="11">Upon Fe-S cluster removal intramolecular disulfide bonds are formed.</text>
</comment>
<dbReference type="EMBL" id="PDSL01000054">
    <property type="protein sequence ID" value="PIE32047.1"/>
    <property type="molecule type" value="Genomic_DNA"/>
</dbReference>
<proteinExistence type="inferred from homology"/>
<keyword evidence="3 11" id="KW-0004">4Fe-4S</keyword>
<dbReference type="AlphaFoldDB" id="A0A2G6K8P4"/>
<comment type="function">
    <text evidence="11">Acts as a transcriptional regulator. Probably redox-responsive. The apo- but not holo-form probably binds DNA.</text>
</comment>
<feature type="binding site" evidence="11">
    <location>
        <position position="23"/>
    </location>
    <ligand>
        <name>[4Fe-4S] cluster</name>
        <dbReference type="ChEBI" id="CHEBI:49883"/>
    </ligand>
</feature>
<organism evidence="13 14">
    <name type="scientific">Ilumatobacter coccineus</name>
    <dbReference type="NCBI Taxonomy" id="467094"/>
    <lineage>
        <taxon>Bacteria</taxon>
        <taxon>Bacillati</taxon>
        <taxon>Actinomycetota</taxon>
        <taxon>Acidimicrobiia</taxon>
        <taxon>Acidimicrobiales</taxon>
        <taxon>Ilumatobacteraceae</taxon>
        <taxon>Ilumatobacter</taxon>
    </lineage>
</organism>
<dbReference type="PANTHER" id="PTHR38839">
    <property type="entry name" value="TRANSCRIPTIONAL REGULATOR WHID-RELATED"/>
    <property type="match status" value="1"/>
</dbReference>
<dbReference type="GO" id="GO:0047134">
    <property type="term" value="F:protein-disulfide reductase [NAD(P)H] activity"/>
    <property type="evidence" value="ECO:0007669"/>
    <property type="project" value="TreeGrafter"/>
</dbReference>
<evidence type="ECO:0000259" key="12">
    <source>
        <dbReference type="PROSITE" id="PS51674"/>
    </source>
</evidence>
<keyword evidence="8 11" id="KW-0238">DNA-binding</keyword>
<evidence type="ECO:0000256" key="3">
    <source>
        <dbReference type="ARBA" id="ARBA00022485"/>
    </source>
</evidence>
<feature type="domain" description="4Fe-4S Wbl-type" evidence="12">
    <location>
        <begin position="22"/>
        <end position="84"/>
    </location>
</feature>
<evidence type="ECO:0000256" key="5">
    <source>
        <dbReference type="ARBA" id="ARBA00023004"/>
    </source>
</evidence>
<evidence type="ECO:0000256" key="8">
    <source>
        <dbReference type="ARBA" id="ARBA00023125"/>
    </source>
</evidence>
<dbReference type="Pfam" id="PF02467">
    <property type="entry name" value="Whib"/>
    <property type="match status" value="1"/>
</dbReference>
<comment type="caution">
    <text evidence="13">The sequence shown here is derived from an EMBL/GenBank/DDBJ whole genome shotgun (WGS) entry which is preliminary data.</text>
</comment>
<keyword evidence="11" id="KW-0963">Cytoplasm</keyword>
<dbReference type="GO" id="GO:0035731">
    <property type="term" value="F:dinitrosyl-iron complex binding"/>
    <property type="evidence" value="ECO:0007669"/>
    <property type="project" value="UniProtKB-UniRule"/>
</dbReference>
<keyword evidence="10 11" id="KW-0804">Transcription</keyword>
<dbReference type="HAMAP" id="MF_01479">
    <property type="entry name" value="WhiB"/>
    <property type="match status" value="1"/>
</dbReference>
<dbReference type="PANTHER" id="PTHR38839:SF6">
    <property type="entry name" value="TRANSCRIPTIONAL REGULATOR WHIB1"/>
    <property type="match status" value="1"/>
</dbReference>
<comment type="cofactor">
    <cofactor evidence="11">
        <name>[4Fe-4S] cluster</name>
        <dbReference type="ChEBI" id="CHEBI:49883"/>
    </cofactor>
    <text evidence="11">Binds 1 [4Fe-4S] cluster per subunit. Following nitrosylation of the [4Fe-4S] cluster binds 1 [4Fe-8(NO)] cluster per subunit.</text>
</comment>
<evidence type="ECO:0000313" key="14">
    <source>
        <dbReference type="Proteomes" id="UP000230914"/>
    </source>
</evidence>
<feature type="binding site" evidence="11">
    <location>
        <position position="51"/>
    </location>
    <ligand>
        <name>[4Fe-4S] cluster</name>
        <dbReference type="ChEBI" id="CHEBI:49883"/>
    </ligand>
</feature>
<dbReference type="GO" id="GO:0045454">
    <property type="term" value="P:cell redox homeostasis"/>
    <property type="evidence" value="ECO:0007669"/>
    <property type="project" value="TreeGrafter"/>
</dbReference>
<name>A0A2G6K8P4_9ACTN</name>
<keyword evidence="6 11" id="KW-0411">Iron-sulfur</keyword>
<sequence length="98" mass="10662">MSNLASSSALNESDDQWRDDALCRNTDPELFFPVGRTGTALISIDHAKQVCSECGVVQACLDFALDTNQDSGVWGGLSEDERRSVRRKRAADLKASKG</sequence>
<dbReference type="PROSITE" id="PS51674">
    <property type="entry name" value="4FE4S_WBL"/>
    <property type="match status" value="1"/>
</dbReference>
<evidence type="ECO:0000256" key="7">
    <source>
        <dbReference type="ARBA" id="ARBA00023015"/>
    </source>
</evidence>
<gene>
    <name evidence="11" type="primary">whiB</name>
    <name evidence="13" type="ORF">CSA55_04165</name>
</gene>
<dbReference type="Proteomes" id="UP000230914">
    <property type="component" value="Unassembled WGS sequence"/>
</dbReference>
<evidence type="ECO:0000256" key="9">
    <source>
        <dbReference type="ARBA" id="ARBA00023157"/>
    </source>
</evidence>
<keyword evidence="4 11" id="KW-0479">Metal-binding</keyword>
<keyword evidence="7 11" id="KW-0805">Transcription regulation</keyword>
<evidence type="ECO:0000256" key="4">
    <source>
        <dbReference type="ARBA" id="ARBA00022723"/>
    </source>
</evidence>
<dbReference type="GO" id="GO:0045892">
    <property type="term" value="P:negative regulation of DNA-templated transcription"/>
    <property type="evidence" value="ECO:0007669"/>
    <property type="project" value="TreeGrafter"/>
</dbReference>